<dbReference type="InterPro" id="IPR013482">
    <property type="entry name" value="Molybde_CF_guanTrfase"/>
</dbReference>
<evidence type="ECO:0000256" key="3">
    <source>
        <dbReference type="ARBA" id="ARBA00022723"/>
    </source>
</evidence>
<keyword evidence="3 8" id="KW-0479">Metal-binding</keyword>
<dbReference type="PANTHER" id="PTHR19136:SF81">
    <property type="entry name" value="MOLYBDENUM COFACTOR GUANYLYLTRANSFERASE"/>
    <property type="match status" value="1"/>
</dbReference>
<dbReference type="InterPro" id="IPR025877">
    <property type="entry name" value="MobA-like_NTP_Trfase"/>
</dbReference>
<feature type="binding site" evidence="8">
    <location>
        <begin position="8"/>
        <end position="10"/>
    </location>
    <ligand>
        <name>GTP</name>
        <dbReference type="ChEBI" id="CHEBI:37565"/>
    </ligand>
</feature>
<dbReference type="GO" id="GO:0005525">
    <property type="term" value="F:GTP binding"/>
    <property type="evidence" value="ECO:0007669"/>
    <property type="project" value="UniProtKB-UniRule"/>
</dbReference>
<feature type="binding site" evidence="8">
    <location>
        <position position="20"/>
    </location>
    <ligand>
        <name>GTP</name>
        <dbReference type="ChEBI" id="CHEBI:37565"/>
    </ligand>
</feature>
<evidence type="ECO:0000313" key="10">
    <source>
        <dbReference type="EMBL" id="PKG27616.1"/>
    </source>
</evidence>
<dbReference type="GO" id="GO:0006777">
    <property type="term" value="P:Mo-molybdopterin cofactor biosynthetic process"/>
    <property type="evidence" value="ECO:0007669"/>
    <property type="project" value="UniProtKB-KW"/>
</dbReference>
<keyword evidence="10" id="KW-0548">Nucleotidyltransferase</keyword>
<evidence type="ECO:0000256" key="7">
    <source>
        <dbReference type="ARBA" id="ARBA00023150"/>
    </source>
</evidence>
<dbReference type="CDD" id="cd02503">
    <property type="entry name" value="MobA"/>
    <property type="match status" value="1"/>
</dbReference>
<comment type="catalytic activity">
    <reaction evidence="8">
        <text>Mo-molybdopterin + GTP + H(+) = Mo-molybdopterin guanine dinucleotide + diphosphate</text>
        <dbReference type="Rhea" id="RHEA:34243"/>
        <dbReference type="ChEBI" id="CHEBI:15378"/>
        <dbReference type="ChEBI" id="CHEBI:33019"/>
        <dbReference type="ChEBI" id="CHEBI:37565"/>
        <dbReference type="ChEBI" id="CHEBI:71302"/>
        <dbReference type="ChEBI" id="CHEBI:71310"/>
        <dbReference type="EC" id="2.7.7.77"/>
    </reaction>
</comment>
<keyword evidence="6 8" id="KW-0342">GTP-binding</keyword>
<evidence type="ECO:0000259" key="9">
    <source>
        <dbReference type="Pfam" id="PF12804"/>
    </source>
</evidence>
<dbReference type="GO" id="GO:0061603">
    <property type="term" value="F:molybdenum cofactor guanylyltransferase activity"/>
    <property type="evidence" value="ECO:0007669"/>
    <property type="project" value="UniProtKB-EC"/>
</dbReference>
<dbReference type="AlphaFoldDB" id="A0A2N0ZDN5"/>
<evidence type="ECO:0000256" key="2">
    <source>
        <dbReference type="ARBA" id="ARBA00022679"/>
    </source>
</evidence>
<evidence type="ECO:0000256" key="4">
    <source>
        <dbReference type="ARBA" id="ARBA00022741"/>
    </source>
</evidence>
<keyword evidence="11" id="KW-1185">Reference proteome</keyword>
<evidence type="ECO:0000256" key="8">
    <source>
        <dbReference type="HAMAP-Rule" id="MF_00316"/>
    </source>
</evidence>
<feature type="binding site" evidence="8">
    <location>
        <position position="94"/>
    </location>
    <ligand>
        <name>Mg(2+)</name>
        <dbReference type="ChEBI" id="CHEBI:18420"/>
    </ligand>
</feature>
<feature type="binding site" evidence="8">
    <location>
        <position position="94"/>
    </location>
    <ligand>
        <name>GTP</name>
        <dbReference type="ChEBI" id="CHEBI:37565"/>
    </ligand>
</feature>
<comment type="caution">
    <text evidence="8">Lacks conserved residue(s) required for the propagation of feature annotation.</text>
</comment>
<comment type="caution">
    <text evidence="10">The sequence shown here is derived from an EMBL/GenBank/DDBJ whole genome shotgun (WGS) entry which is preliminary data.</text>
</comment>
<feature type="domain" description="MobA-like NTP transferase" evidence="9">
    <location>
        <begin position="5"/>
        <end position="142"/>
    </location>
</feature>
<accession>A0A2N0ZDN5</accession>
<comment type="domain">
    <text evidence="8">The N-terminal domain determines nucleotide recognition and specific binding, while the C-terminal domain determines the specific binding to the target protein.</text>
</comment>
<dbReference type="Pfam" id="PF12804">
    <property type="entry name" value="NTP_transf_3"/>
    <property type="match status" value="1"/>
</dbReference>
<keyword evidence="5 8" id="KW-0460">Magnesium</keyword>
<dbReference type="SUPFAM" id="SSF53448">
    <property type="entry name" value="Nucleotide-diphospho-sugar transferases"/>
    <property type="match status" value="1"/>
</dbReference>
<dbReference type="InterPro" id="IPR029044">
    <property type="entry name" value="Nucleotide-diphossugar_trans"/>
</dbReference>
<name>A0A2N0ZDN5_9BACI</name>
<comment type="function">
    <text evidence="8">Transfers a GMP moiety from GTP to Mo-molybdopterin (Mo-MPT) cofactor (Moco or molybdenum cofactor) to form Mo-molybdopterin guanine dinucleotide (Mo-MGD) cofactor.</text>
</comment>
<protein>
    <recommendedName>
        <fullName evidence="8">Probable molybdenum cofactor guanylyltransferase</fullName>
        <shortName evidence="8">MoCo guanylyltransferase</shortName>
        <ecNumber evidence="8">2.7.7.77</ecNumber>
    </recommendedName>
    <alternativeName>
        <fullName evidence="8">GTP:molybdopterin guanylyltransferase</fullName>
    </alternativeName>
    <alternativeName>
        <fullName evidence="8">Mo-MPT guanylyltransferase</fullName>
    </alternativeName>
    <alternativeName>
        <fullName evidence="8">Molybdopterin guanylyltransferase</fullName>
    </alternativeName>
    <alternativeName>
        <fullName evidence="8">Molybdopterin-guanine dinucleotide synthase</fullName>
        <shortName evidence="8">MGD synthase</shortName>
    </alternativeName>
</protein>
<dbReference type="GO" id="GO:0046872">
    <property type="term" value="F:metal ion binding"/>
    <property type="evidence" value="ECO:0007669"/>
    <property type="project" value="UniProtKB-KW"/>
</dbReference>
<comment type="subcellular location">
    <subcellularLocation>
        <location evidence="8">Cytoplasm</location>
    </subcellularLocation>
</comment>
<keyword evidence="1 8" id="KW-0963">Cytoplasm</keyword>
<evidence type="ECO:0000313" key="11">
    <source>
        <dbReference type="Proteomes" id="UP000233343"/>
    </source>
</evidence>
<feature type="binding site" evidence="8">
    <location>
        <position position="65"/>
    </location>
    <ligand>
        <name>GTP</name>
        <dbReference type="ChEBI" id="CHEBI:37565"/>
    </ligand>
</feature>
<gene>
    <name evidence="8" type="primary">mobA</name>
    <name evidence="10" type="ORF">CWS20_17985</name>
</gene>
<dbReference type="RefSeq" id="WP_066188975.1">
    <property type="nucleotide sequence ID" value="NZ_JAFDQP010000001.1"/>
</dbReference>
<evidence type="ECO:0000256" key="5">
    <source>
        <dbReference type="ARBA" id="ARBA00022842"/>
    </source>
</evidence>
<dbReference type="PANTHER" id="PTHR19136">
    <property type="entry name" value="MOLYBDENUM COFACTOR GUANYLYLTRANSFERASE"/>
    <property type="match status" value="1"/>
</dbReference>
<evidence type="ECO:0000256" key="1">
    <source>
        <dbReference type="ARBA" id="ARBA00022490"/>
    </source>
</evidence>
<dbReference type="Proteomes" id="UP000233343">
    <property type="component" value="Unassembled WGS sequence"/>
</dbReference>
<evidence type="ECO:0000256" key="6">
    <source>
        <dbReference type="ARBA" id="ARBA00023134"/>
    </source>
</evidence>
<comment type="similarity">
    <text evidence="8">Belongs to the MobA family.</text>
</comment>
<keyword evidence="7 8" id="KW-0501">Molybdenum cofactor biosynthesis</keyword>
<dbReference type="EC" id="2.7.7.77" evidence="8"/>
<sequence>MQSTGIILAGGKSSRMGRNKALMTLEDRAVIDRIAESLSTITTDLIVVTNTPDEYEFLGLRTVSDTYKEKGPLAGMEAGLRASNTEKNLIVACDMPFISSGIGGYLLTQLEEHEAAVPIIQNQLHPLFASYRKDVQSRIEQSIISDELKIRLLFEKINTKTVTETELKNQGFSVTENDFFNMNHPVDFSQALKISSQKSSES</sequence>
<dbReference type="Gene3D" id="3.90.550.10">
    <property type="entry name" value="Spore Coat Polysaccharide Biosynthesis Protein SpsA, Chain A"/>
    <property type="match status" value="1"/>
</dbReference>
<dbReference type="GO" id="GO:0005737">
    <property type="term" value="C:cytoplasm"/>
    <property type="evidence" value="ECO:0007669"/>
    <property type="project" value="UniProtKB-SubCell"/>
</dbReference>
<comment type="cofactor">
    <cofactor evidence="8">
        <name>Mg(2+)</name>
        <dbReference type="ChEBI" id="CHEBI:18420"/>
    </cofactor>
</comment>
<keyword evidence="4 8" id="KW-0547">Nucleotide-binding</keyword>
<keyword evidence="2 8" id="KW-0808">Transferase</keyword>
<dbReference type="HAMAP" id="MF_00316">
    <property type="entry name" value="MobA"/>
    <property type="match status" value="1"/>
</dbReference>
<proteinExistence type="inferred from homology"/>
<reference evidence="10 11" key="1">
    <citation type="journal article" date="2010" name="Int. J. Syst. Evol. Microbiol.">
        <title>Bacillus horneckiae sp. nov., isolated from a spacecraft-assembly clean room.</title>
        <authorList>
            <person name="Vaishampayan P."/>
            <person name="Probst A."/>
            <person name="Krishnamurthi S."/>
            <person name="Ghosh S."/>
            <person name="Osman S."/>
            <person name="McDowall A."/>
            <person name="Ruckmani A."/>
            <person name="Mayilraj S."/>
            <person name="Venkateswaran K."/>
        </authorList>
    </citation>
    <scope>NUCLEOTIDE SEQUENCE [LARGE SCALE GENOMIC DNA]</scope>
    <source>
        <strain evidence="11">1PO1SC</strain>
    </source>
</reference>
<organism evidence="10 11">
    <name type="scientific">Cytobacillus horneckiae</name>
    <dbReference type="NCBI Taxonomy" id="549687"/>
    <lineage>
        <taxon>Bacteria</taxon>
        <taxon>Bacillati</taxon>
        <taxon>Bacillota</taxon>
        <taxon>Bacilli</taxon>
        <taxon>Bacillales</taxon>
        <taxon>Bacillaceae</taxon>
        <taxon>Cytobacillus</taxon>
    </lineage>
</organism>
<dbReference type="EMBL" id="PISD01000040">
    <property type="protein sequence ID" value="PKG27616.1"/>
    <property type="molecule type" value="Genomic_DNA"/>
</dbReference>